<evidence type="ECO:0000313" key="1">
    <source>
        <dbReference type="EMBL" id="BBZ30935.1"/>
    </source>
</evidence>
<sequence>MPDGLRGLARVRRVGRHRRVTLENACSTTTFDDEQIQEPVVAVAGRAQPPQATAGPVSKNPIRLFSKQLIP</sequence>
<keyword evidence="2" id="KW-1185">Reference proteome</keyword>
<protein>
    <submittedName>
        <fullName evidence="1">Uncharacterized protein</fullName>
    </submittedName>
</protein>
<evidence type="ECO:0000313" key="2">
    <source>
        <dbReference type="Proteomes" id="UP000466517"/>
    </source>
</evidence>
<accession>A0A7I7XP15</accession>
<dbReference type="AlphaFoldDB" id="A0A7I7XP15"/>
<dbReference type="Proteomes" id="UP000466517">
    <property type="component" value="Chromosome"/>
</dbReference>
<name>A0A7I7XP15_9MYCO</name>
<organism evidence="1 2">
    <name type="scientific">Mycolicibacterium madagascariense</name>
    <dbReference type="NCBI Taxonomy" id="212765"/>
    <lineage>
        <taxon>Bacteria</taxon>
        <taxon>Bacillati</taxon>
        <taxon>Actinomycetota</taxon>
        <taxon>Actinomycetes</taxon>
        <taxon>Mycobacteriales</taxon>
        <taxon>Mycobacteriaceae</taxon>
        <taxon>Mycolicibacterium</taxon>
    </lineage>
</organism>
<dbReference type="EMBL" id="AP022610">
    <property type="protein sequence ID" value="BBZ30935.1"/>
    <property type="molecule type" value="Genomic_DNA"/>
</dbReference>
<dbReference type="KEGG" id="mmag:MMAD_52300"/>
<reference evidence="1 2" key="1">
    <citation type="journal article" date="2019" name="Emerg. Microbes Infect.">
        <title>Comprehensive subspecies identification of 175 nontuberculous mycobacteria species based on 7547 genomic profiles.</title>
        <authorList>
            <person name="Matsumoto Y."/>
            <person name="Kinjo T."/>
            <person name="Motooka D."/>
            <person name="Nabeya D."/>
            <person name="Jung N."/>
            <person name="Uechi K."/>
            <person name="Horii T."/>
            <person name="Iida T."/>
            <person name="Fujita J."/>
            <person name="Nakamura S."/>
        </authorList>
    </citation>
    <scope>NUCLEOTIDE SEQUENCE [LARGE SCALE GENOMIC DNA]</scope>
    <source>
        <strain evidence="1 2">JCM 13574</strain>
    </source>
</reference>
<proteinExistence type="predicted"/>
<gene>
    <name evidence="1" type="ORF">MMAD_52300</name>
</gene>